<evidence type="ECO:0000256" key="6">
    <source>
        <dbReference type="ARBA" id="ARBA00019179"/>
    </source>
</evidence>
<comment type="catalytic activity">
    <reaction evidence="1 13 14 15">
        <text>Endonucleolytic cleavage to 5'-phosphomonoester.</text>
        <dbReference type="EC" id="3.1.26.4"/>
    </reaction>
</comment>
<keyword evidence="7 13" id="KW-0963">Cytoplasm</keyword>
<name>A0ABV7WEQ5_9MICO</name>
<gene>
    <name evidence="13" type="primary">rnhB</name>
    <name evidence="18" type="ORF">ACFOLH_08140</name>
</gene>
<dbReference type="InterPro" id="IPR001352">
    <property type="entry name" value="RNase_HII/HIII"/>
</dbReference>
<comment type="cofactor">
    <cofactor evidence="13 14">
        <name>Mn(2+)</name>
        <dbReference type="ChEBI" id="CHEBI:29035"/>
    </cofactor>
    <cofactor evidence="13 14">
        <name>Mg(2+)</name>
        <dbReference type="ChEBI" id="CHEBI:18420"/>
    </cofactor>
    <text evidence="13 14">Manganese or magnesium. Binds 1 divalent metal ion per monomer in the absence of substrate. May bind a second metal ion after substrate binding.</text>
</comment>
<keyword evidence="12 13" id="KW-0464">Manganese</keyword>
<evidence type="ECO:0000313" key="19">
    <source>
        <dbReference type="Proteomes" id="UP001595685"/>
    </source>
</evidence>
<dbReference type="GO" id="GO:0004523">
    <property type="term" value="F:RNA-DNA hybrid ribonuclease activity"/>
    <property type="evidence" value="ECO:0007669"/>
    <property type="project" value="UniProtKB-EC"/>
</dbReference>
<keyword evidence="9 13" id="KW-0479">Metal-binding</keyword>
<dbReference type="Proteomes" id="UP001595685">
    <property type="component" value="Unassembled WGS sequence"/>
</dbReference>
<dbReference type="PANTHER" id="PTHR10954:SF23">
    <property type="entry name" value="RIBONUCLEASE"/>
    <property type="match status" value="1"/>
</dbReference>
<organism evidence="18 19">
    <name type="scientific">Aquipuribacter hungaricus</name>
    <dbReference type="NCBI Taxonomy" id="545624"/>
    <lineage>
        <taxon>Bacteria</taxon>
        <taxon>Bacillati</taxon>
        <taxon>Actinomycetota</taxon>
        <taxon>Actinomycetes</taxon>
        <taxon>Micrococcales</taxon>
        <taxon>Intrasporangiaceae</taxon>
        <taxon>Aquipuribacter</taxon>
    </lineage>
</organism>
<feature type="binding site" evidence="13 14">
    <location>
        <position position="44"/>
    </location>
    <ligand>
        <name>a divalent metal cation</name>
        <dbReference type="ChEBI" id="CHEBI:60240"/>
    </ligand>
</feature>
<feature type="binding site" evidence="13 14">
    <location>
        <position position="43"/>
    </location>
    <ligand>
        <name>a divalent metal cation</name>
        <dbReference type="ChEBI" id="CHEBI:60240"/>
    </ligand>
</feature>
<evidence type="ECO:0000256" key="7">
    <source>
        <dbReference type="ARBA" id="ARBA00022490"/>
    </source>
</evidence>
<dbReference type="HAMAP" id="MF_00052_B">
    <property type="entry name" value="RNase_HII_B"/>
    <property type="match status" value="1"/>
</dbReference>
<keyword evidence="19" id="KW-1185">Reference proteome</keyword>
<feature type="binding site" evidence="13 14">
    <location>
        <position position="137"/>
    </location>
    <ligand>
        <name>a divalent metal cation</name>
        <dbReference type="ChEBI" id="CHEBI:60240"/>
    </ligand>
</feature>
<dbReference type="InterPro" id="IPR012337">
    <property type="entry name" value="RNaseH-like_sf"/>
</dbReference>
<dbReference type="PROSITE" id="PS51975">
    <property type="entry name" value="RNASE_H_2"/>
    <property type="match status" value="1"/>
</dbReference>
<comment type="similarity">
    <text evidence="4">Belongs to the RNase HII family. RnhC subfamily.</text>
</comment>
<feature type="compositionally biased region" description="Basic and acidic residues" evidence="16">
    <location>
        <begin position="10"/>
        <end position="19"/>
    </location>
</feature>
<evidence type="ECO:0000256" key="9">
    <source>
        <dbReference type="ARBA" id="ARBA00022723"/>
    </source>
</evidence>
<dbReference type="EMBL" id="JBHRWW010000004">
    <property type="protein sequence ID" value="MFC3688308.1"/>
    <property type="molecule type" value="Genomic_DNA"/>
</dbReference>
<evidence type="ECO:0000256" key="3">
    <source>
        <dbReference type="ARBA" id="ARBA00004496"/>
    </source>
</evidence>
<dbReference type="EC" id="3.1.26.4" evidence="5 13"/>
<evidence type="ECO:0000256" key="13">
    <source>
        <dbReference type="HAMAP-Rule" id="MF_00052"/>
    </source>
</evidence>
<dbReference type="RefSeq" id="WP_340292089.1">
    <property type="nucleotide sequence ID" value="NZ_JBBEOI010000059.1"/>
</dbReference>
<evidence type="ECO:0000256" key="1">
    <source>
        <dbReference type="ARBA" id="ARBA00000077"/>
    </source>
</evidence>
<comment type="function">
    <text evidence="2 13 15">Endonuclease that specifically degrades the RNA of RNA-DNA hybrids.</text>
</comment>
<evidence type="ECO:0000256" key="12">
    <source>
        <dbReference type="ARBA" id="ARBA00023211"/>
    </source>
</evidence>
<comment type="subcellular location">
    <subcellularLocation>
        <location evidence="3 13">Cytoplasm</location>
    </subcellularLocation>
</comment>
<evidence type="ECO:0000256" key="10">
    <source>
        <dbReference type="ARBA" id="ARBA00022759"/>
    </source>
</evidence>
<evidence type="ECO:0000256" key="2">
    <source>
        <dbReference type="ARBA" id="ARBA00004065"/>
    </source>
</evidence>
<reference evidence="19" key="1">
    <citation type="journal article" date="2019" name="Int. J. Syst. Evol. Microbiol.">
        <title>The Global Catalogue of Microorganisms (GCM) 10K type strain sequencing project: providing services to taxonomists for standard genome sequencing and annotation.</title>
        <authorList>
            <consortium name="The Broad Institute Genomics Platform"/>
            <consortium name="The Broad Institute Genome Sequencing Center for Infectious Disease"/>
            <person name="Wu L."/>
            <person name="Ma J."/>
        </authorList>
    </citation>
    <scope>NUCLEOTIDE SEQUENCE [LARGE SCALE GENOMIC DNA]</scope>
    <source>
        <strain evidence="19">NCAIM B.02333</strain>
    </source>
</reference>
<evidence type="ECO:0000256" key="14">
    <source>
        <dbReference type="PROSITE-ProRule" id="PRU01319"/>
    </source>
</evidence>
<dbReference type="PANTHER" id="PTHR10954">
    <property type="entry name" value="RIBONUCLEASE H2 SUBUNIT A"/>
    <property type="match status" value="1"/>
</dbReference>
<dbReference type="InterPro" id="IPR022898">
    <property type="entry name" value="RNase_HII"/>
</dbReference>
<dbReference type="Gene3D" id="3.30.420.10">
    <property type="entry name" value="Ribonuclease H-like superfamily/Ribonuclease H"/>
    <property type="match status" value="1"/>
</dbReference>
<dbReference type="InterPro" id="IPR024567">
    <property type="entry name" value="RNase_HII/HIII_dom"/>
</dbReference>
<keyword evidence="8 13" id="KW-0540">Nuclease</keyword>
<sequence>MTAVPAARRARPDAPRDPGWRPSLRMARASMRTHSLVRVGGMDEVGRGALAGPVSVGVVVVDAATRSAPPGLDDSKRLSALERERLHPLLARWAPAWAVGHASNDEIDAWGILVALRVAGLRALAALPLAPERLLLDGTYDWLHRPVPAPREETLFDAFEPVADDAPDELVSLGPAAPPVDLLPKADRRCAAVAAASVLAKVERDRLMARLGEGDPRWGWQHNKGYSAPEHLAALAEHGPCHWHRRSWRLPTGEVLTAGEAVPGGEAVAEGTGLAAGGVDVLEGPAPGATPVRD</sequence>
<evidence type="ECO:0000256" key="11">
    <source>
        <dbReference type="ARBA" id="ARBA00022801"/>
    </source>
</evidence>
<dbReference type="NCBIfam" id="NF000595">
    <property type="entry name" value="PRK00015.1-3"/>
    <property type="match status" value="1"/>
</dbReference>
<dbReference type="SUPFAM" id="SSF53098">
    <property type="entry name" value="Ribonuclease H-like"/>
    <property type="match status" value="1"/>
</dbReference>
<protein>
    <recommendedName>
        <fullName evidence="6 13">Ribonuclease HII</fullName>
        <shortName evidence="13">RNase HII</shortName>
        <ecNumber evidence="5 13">3.1.26.4</ecNumber>
    </recommendedName>
</protein>
<dbReference type="InterPro" id="IPR036397">
    <property type="entry name" value="RNaseH_sf"/>
</dbReference>
<evidence type="ECO:0000313" key="18">
    <source>
        <dbReference type="EMBL" id="MFC3688308.1"/>
    </source>
</evidence>
<keyword evidence="11 13" id="KW-0378">Hydrolase</keyword>
<feature type="domain" description="RNase H type-2" evidence="17">
    <location>
        <begin position="37"/>
        <end position="264"/>
    </location>
</feature>
<keyword evidence="10 13" id="KW-0255">Endonuclease</keyword>
<feature type="region of interest" description="Disordered" evidence="16">
    <location>
        <begin position="1"/>
        <end position="22"/>
    </location>
</feature>
<evidence type="ECO:0000256" key="16">
    <source>
        <dbReference type="SAM" id="MobiDB-lite"/>
    </source>
</evidence>
<evidence type="ECO:0000256" key="4">
    <source>
        <dbReference type="ARBA" id="ARBA00008378"/>
    </source>
</evidence>
<comment type="caution">
    <text evidence="18">The sequence shown here is derived from an EMBL/GenBank/DDBJ whole genome shotgun (WGS) entry which is preliminary data.</text>
</comment>
<proteinExistence type="inferred from homology"/>
<evidence type="ECO:0000256" key="8">
    <source>
        <dbReference type="ARBA" id="ARBA00022722"/>
    </source>
</evidence>
<evidence type="ECO:0000259" key="17">
    <source>
        <dbReference type="PROSITE" id="PS51975"/>
    </source>
</evidence>
<evidence type="ECO:0000256" key="5">
    <source>
        <dbReference type="ARBA" id="ARBA00012180"/>
    </source>
</evidence>
<dbReference type="Pfam" id="PF01351">
    <property type="entry name" value="RNase_HII"/>
    <property type="match status" value="1"/>
</dbReference>
<accession>A0ABV7WEQ5</accession>
<evidence type="ECO:0000256" key="15">
    <source>
        <dbReference type="RuleBase" id="RU003515"/>
    </source>
</evidence>